<gene>
    <name evidence="8" type="ORF">Ae201684_010881</name>
</gene>
<comment type="caution">
    <text evidence="8">The sequence shown here is derived from an EMBL/GenBank/DDBJ whole genome shotgun (WGS) entry which is preliminary data.</text>
</comment>
<evidence type="ECO:0000256" key="3">
    <source>
        <dbReference type="ARBA" id="ARBA00022989"/>
    </source>
</evidence>
<feature type="transmembrane region" description="Helical" evidence="6">
    <location>
        <begin position="305"/>
        <end position="327"/>
    </location>
</feature>
<feature type="transmembrane region" description="Helical" evidence="6">
    <location>
        <begin position="56"/>
        <end position="75"/>
    </location>
</feature>
<evidence type="ECO:0000256" key="1">
    <source>
        <dbReference type="ARBA" id="ARBA00004141"/>
    </source>
</evidence>
<feature type="transmembrane region" description="Helical" evidence="6">
    <location>
        <begin position="339"/>
        <end position="360"/>
    </location>
</feature>
<evidence type="ECO:0000256" key="5">
    <source>
        <dbReference type="SAM" id="MobiDB-lite"/>
    </source>
</evidence>
<dbReference type="InterPro" id="IPR013057">
    <property type="entry name" value="AA_transpt_TM"/>
</dbReference>
<proteinExistence type="predicted"/>
<keyword evidence="2 6" id="KW-0812">Transmembrane</keyword>
<protein>
    <recommendedName>
        <fullName evidence="7">Amino acid transporter transmembrane domain-containing protein</fullName>
    </recommendedName>
</protein>
<feature type="compositionally biased region" description="Basic and acidic residues" evidence="5">
    <location>
        <begin position="223"/>
        <end position="241"/>
    </location>
</feature>
<feature type="region of interest" description="Disordered" evidence="5">
    <location>
        <begin position="223"/>
        <end position="271"/>
    </location>
</feature>
<dbReference type="PANTHER" id="PTHR22950">
    <property type="entry name" value="AMINO ACID TRANSPORTER"/>
    <property type="match status" value="1"/>
</dbReference>
<evidence type="ECO:0000259" key="7">
    <source>
        <dbReference type="Pfam" id="PF01490"/>
    </source>
</evidence>
<dbReference type="VEuPathDB" id="FungiDB:AeMF1_018463"/>
<keyword evidence="9" id="KW-1185">Reference proteome</keyword>
<reference evidence="8 9" key="1">
    <citation type="submission" date="2019-07" db="EMBL/GenBank/DDBJ databases">
        <title>Genomics analysis of Aphanomyces spp. identifies a new class of oomycete effector associated with host adaptation.</title>
        <authorList>
            <person name="Gaulin E."/>
        </authorList>
    </citation>
    <scope>NUCLEOTIDE SEQUENCE [LARGE SCALE GENOMIC DNA]</scope>
    <source>
        <strain evidence="8 9">ATCC 201684</strain>
    </source>
</reference>
<evidence type="ECO:0000256" key="2">
    <source>
        <dbReference type="ARBA" id="ARBA00022692"/>
    </source>
</evidence>
<feature type="domain" description="Amino acid transporter transmembrane" evidence="7">
    <location>
        <begin position="4"/>
        <end position="356"/>
    </location>
</feature>
<dbReference type="GO" id="GO:0005774">
    <property type="term" value="C:vacuolar membrane"/>
    <property type="evidence" value="ECO:0007669"/>
    <property type="project" value="TreeGrafter"/>
</dbReference>
<dbReference type="Pfam" id="PF01490">
    <property type="entry name" value="Aa_trans"/>
    <property type="match status" value="1"/>
</dbReference>
<keyword evidence="3 6" id="KW-1133">Transmembrane helix</keyword>
<dbReference type="Proteomes" id="UP000481153">
    <property type="component" value="Unassembled WGS sequence"/>
</dbReference>
<name>A0A6G0WWI6_9STRA</name>
<evidence type="ECO:0000313" key="9">
    <source>
        <dbReference type="Proteomes" id="UP000481153"/>
    </source>
</evidence>
<dbReference type="PANTHER" id="PTHR22950:SF349">
    <property type="entry name" value="AMINO ACID TRANSPORTER TRANSMEMBRANE DOMAIN-CONTAINING PROTEIN"/>
    <property type="match status" value="1"/>
</dbReference>
<comment type="subcellular location">
    <subcellularLocation>
        <location evidence="1">Membrane</location>
        <topology evidence="1">Multi-pass membrane protein</topology>
    </subcellularLocation>
</comment>
<organism evidence="8 9">
    <name type="scientific">Aphanomyces euteiches</name>
    <dbReference type="NCBI Taxonomy" id="100861"/>
    <lineage>
        <taxon>Eukaryota</taxon>
        <taxon>Sar</taxon>
        <taxon>Stramenopiles</taxon>
        <taxon>Oomycota</taxon>
        <taxon>Saprolegniomycetes</taxon>
        <taxon>Saprolegniales</taxon>
        <taxon>Verrucalvaceae</taxon>
        <taxon>Aphanomyces</taxon>
    </lineage>
</organism>
<keyword evidence="4 6" id="KW-0472">Membrane</keyword>
<accession>A0A6G0WWI6</accession>
<dbReference type="EMBL" id="VJMJ01000138">
    <property type="protein sequence ID" value="KAF0731928.1"/>
    <property type="molecule type" value="Genomic_DNA"/>
</dbReference>
<feature type="compositionally biased region" description="Polar residues" evidence="5">
    <location>
        <begin position="253"/>
        <end position="262"/>
    </location>
</feature>
<evidence type="ECO:0000256" key="4">
    <source>
        <dbReference type="ARBA" id="ARBA00023136"/>
    </source>
</evidence>
<dbReference type="AlphaFoldDB" id="A0A6G0WWI6"/>
<feature type="transmembrane region" description="Helical" evidence="6">
    <location>
        <begin position="95"/>
        <end position="117"/>
    </location>
</feature>
<feature type="transmembrane region" description="Helical" evidence="6">
    <location>
        <begin position="129"/>
        <end position="152"/>
    </location>
</feature>
<dbReference type="GO" id="GO:0015179">
    <property type="term" value="F:L-amino acid transmembrane transporter activity"/>
    <property type="evidence" value="ECO:0007669"/>
    <property type="project" value="TreeGrafter"/>
</dbReference>
<feature type="transmembrane region" description="Helical" evidence="6">
    <location>
        <begin position="277"/>
        <end position="299"/>
    </location>
</feature>
<evidence type="ECO:0000256" key="6">
    <source>
        <dbReference type="SAM" id="Phobius"/>
    </source>
</evidence>
<evidence type="ECO:0000313" key="8">
    <source>
        <dbReference type="EMBL" id="KAF0731928.1"/>
    </source>
</evidence>
<sequence length="397" mass="42805">MGVCLFVPCAFLVLGGTLLDVIIPDAFSPVMWTVLMSMSILPVTFVPTLKEGAGAALAGCIGTIAADFIALGVLVHHLYHASPASIPSPAINFDAIASTFGNLSLAYGAAIVIPDLQRQNSMPERMPRVVLVTMTLVSLLFVVIASTGYAMVGCQIPGNLLFAISGTALGFTASRGAVVLAFMAMQLHITIGFSVILHPAFFYVERLVLGLHKPTDFTAINRSDELEDDRKEDAPADKELIPEDDELSDERSTTATVESINSSEEEEARPPRHETKFIQCCLVRTAIVVALTLVSVALHDHFHDLVDLVGASSVSLSCIILPIACYINVVELGIMERFFCYFTIAVCGVLSIYVTIQSAVNMFSPPPPSEIVFPFCPPTFQTFSYTNMTHYASLPHA</sequence>
<feature type="transmembrane region" description="Helical" evidence="6">
    <location>
        <begin position="29"/>
        <end position="49"/>
    </location>
</feature>